<name>A0ABV3DNJ9_9ACTN</name>
<dbReference type="PROSITE" id="PS00552">
    <property type="entry name" value="HTH_MERR_1"/>
    <property type="match status" value="1"/>
</dbReference>
<dbReference type="Proteomes" id="UP001551482">
    <property type="component" value="Unassembled WGS sequence"/>
</dbReference>
<accession>A0ABV3DNJ9</accession>
<comment type="caution">
    <text evidence="6">The sequence shown here is derived from an EMBL/GenBank/DDBJ whole genome shotgun (WGS) entry which is preliminary data.</text>
</comment>
<evidence type="ECO:0000256" key="2">
    <source>
        <dbReference type="ARBA" id="ARBA00023015"/>
    </source>
</evidence>
<gene>
    <name evidence="6" type="ORF">AB0C36_27625</name>
</gene>
<keyword evidence="7" id="KW-1185">Reference proteome</keyword>
<dbReference type="Pfam" id="PF13411">
    <property type="entry name" value="MerR_1"/>
    <property type="match status" value="1"/>
</dbReference>
<reference evidence="6 7" key="1">
    <citation type="submission" date="2024-06" db="EMBL/GenBank/DDBJ databases">
        <title>The Natural Products Discovery Center: Release of the First 8490 Sequenced Strains for Exploring Actinobacteria Biosynthetic Diversity.</title>
        <authorList>
            <person name="Kalkreuter E."/>
            <person name="Kautsar S.A."/>
            <person name="Yang D."/>
            <person name="Bader C.D."/>
            <person name="Teijaro C.N."/>
            <person name="Fluegel L."/>
            <person name="Davis C.M."/>
            <person name="Simpson J.R."/>
            <person name="Lauterbach L."/>
            <person name="Steele A.D."/>
            <person name="Gui C."/>
            <person name="Meng S."/>
            <person name="Li G."/>
            <person name="Viehrig K."/>
            <person name="Ye F."/>
            <person name="Su P."/>
            <person name="Kiefer A.F."/>
            <person name="Nichols A."/>
            <person name="Cepeda A.J."/>
            <person name="Yan W."/>
            <person name="Fan B."/>
            <person name="Jiang Y."/>
            <person name="Adhikari A."/>
            <person name="Zheng C.-J."/>
            <person name="Schuster L."/>
            <person name="Cowan T.M."/>
            <person name="Smanski M.J."/>
            <person name="Chevrette M.G."/>
            <person name="De Carvalho L.P.S."/>
            <person name="Shen B."/>
        </authorList>
    </citation>
    <scope>NUCLEOTIDE SEQUENCE [LARGE SCALE GENOMIC DNA]</scope>
    <source>
        <strain evidence="6 7">NPDC048946</strain>
    </source>
</reference>
<keyword evidence="2" id="KW-0805">Transcription regulation</keyword>
<dbReference type="EMBL" id="JBEZFP010000083">
    <property type="protein sequence ID" value="MEU8137271.1"/>
    <property type="molecule type" value="Genomic_DNA"/>
</dbReference>
<dbReference type="Gene3D" id="1.10.1660.10">
    <property type="match status" value="1"/>
</dbReference>
<dbReference type="PANTHER" id="PTHR30204:SF69">
    <property type="entry name" value="MERR-FAMILY TRANSCRIPTIONAL REGULATOR"/>
    <property type="match status" value="1"/>
</dbReference>
<evidence type="ECO:0000256" key="4">
    <source>
        <dbReference type="ARBA" id="ARBA00023163"/>
    </source>
</evidence>
<dbReference type="RefSeq" id="WP_358358924.1">
    <property type="nucleotide sequence ID" value="NZ_JBEZFP010000083.1"/>
</dbReference>
<proteinExistence type="predicted"/>
<dbReference type="InterPro" id="IPR009061">
    <property type="entry name" value="DNA-bd_dom_put_sf"/>
</dbReference>
<protein>
    <submittedName>
        <fullName evidence="6">MerR family transcriptional regulator</fullName>
    </submittedName>
</protein>
<evidence type="ECO:0000313" key="7">
    <source>
        <dbReference type="Proteomes" id="UP001551482"/>
    </source>
</evidence>
<dbReference type="InterPro" id="IPR000551">
    <property type="entry name" value="MerR-type_HTH_dom"/>
</dbReference>
<keyword evidence="1" id="KW-0678">Repressor</keyword>
<evidence type="ECO:0000256" key="1">
    <source>
        <dbReference type="ARBA" id="ARBA00022491"/>
    </source>
</evidence>
<evidence type="ECO:0000256" key="3">
    <source>
        <dbReference type="ARBA" id="ARBA00023125"/>
    </source>
</evidence>
<dbReference type="PROSITE" id="PS50937">
    <property type="entry name" value="HTH_MERR_2"/>
    <property type="match status" value="1"/>
</dbReference>
<organism evidence="6 7">
    <name type="scientific">Streptodolium elevatio</name>
    <dbReference type="NCBI Taxonomy" id="3157996"/>
    <lineage>
        <taxon>Bacteria</taxon>
        <taxon>Bacillati</taxon>
        <taxon>Actinomycetota</taxon>
        <taxon>Actinomycetes</taxon>
        <taxon>Kitasatosporales</taxon>
        <taxon>Streptomycetaceae</taxon>
        <taxon>Streptodolium</taxon>
    </lineage>
</organism>
<dbReference type="PRINTS" id="PR00040">
    <property type="entry name" value="HTHMERR"/>
</dbReference>
<sequence>MKIGDLARATGVSPRLLRYYEEQGLFAAQRAPSGHRRYGPETVEAVGRVRALLAAGLPTSVIRDLMACFTEGTDLDACAAQHLREHLEGVEARITQLETTRSTLAALLTATASRPQVAA</sequence>
<dbReference type="SMART" id="SM00422">
    <property type="entry name" value="HTH_MERR"/>
    <property type="match status" value="1"/>
</dbReference>
<feature type="domain" description="HTH merR-type" evidence="5">
    <location>
        <begin position="1"/>
        <end position="68"/>
    </location>
</feature>
<dbReference type="PANTHER" id="PTHR30204">
    <property type="entry name" value="REDOX-CYCLING DRUG-SENSING TRANSCRIPTIONAL ACTIVATOR SOXR"/>
    <property type="match status" value="1"/>
</dbReference>
<keyword evidence="3" id="KW-0238">DNA-binding</keyword>
<dbReference type="SUPFAM" id="SSF46955">
    <property type="entry name" value="Putative DNA-binding domain"/>
    <property type="match status" value="1"/>
</dbReference>
<evidence type="ECO:0000259" key="5">
    <source>
        <dbReference type="PROSITE" id="PS50937"/>
    </source>
</evidence>
<dbReference type="InterPro" id="IPR047057">
    <property type="entry name" value="MerR_fam"/>
</dbReference>
<keyword evidence="4" id="KW-0804">Transcription</keyword>
<evidence type="ECO:0000313" key="6">
    <source>
        <dbReference type="EMBL" id="MEU8137271.1"/>
    </source>
</evidence>